<protein>
    <submittedName>
        <fullName evidence="2">Uncharacterized protein</fullName>
    </submittedName>
</protein>
<dbReference type="GeneID" id="29118625"/>
<proteinExistence type="predicted"/>
<evidence type="ECO:0000313" key="2">
    <source>
        <dbReference type="EMBL" id="OAG22705.1"/>
    </source>
</evidence>
<dbReference type="AlphaFoldDB" id="A0A177DSG7"/>
<feature type="compositionally biased region" description="Basic and acidic residues" evidence="1">
    <location>
        <begin position="40"/>
        <end position="54"/>
    </location>
</feature>
<dbReference type="VEuPathDB" id="FungiDB:CC77DRAFT_744350"/>
<dbReference type="RefSeq" id="XP_018388126.1">
    <property type="nucleotide sequence ID" value="XM_018533031.1"/>
</dbReference>
<evidence type="ECO:0000313" key="3">
    <source>
        <dbReference type="Proteomes" id="UP000077248"/>
    </source>
</evidence>
<gene>
    <name evidence="2" type="ORF">CC77DRAFT_744350</name>
</gene>
<dbReference type="EMBL" id="KV441474">
    <property type="protein sequence ID" value="OAG22705.1"/>
    <property type="molecule type" value="Genomic_DNA"/>
</dbReference>
<sequence length="152" mass="17753">MGHARKLDLIYRRASKGLRGALEELPLVYRCVSNKLGKWEEKHQDQRDKSKRASNEVQGSSIELDGFAHRNRGRPTSYDGRDYRECDRRRRTSSLFTRLCCTYYPEANPRNPEASNCSSGRGSRDYLRLLHYARPLLRVDGKDERTVQTYHC</sequence>
<organism evidence="2 3">
    <name type="scientific">Alternaria alternata</name>
    <name type="common">Alternaria rot fungus</name>
    <name type="synonym">Torula alternata</name>
    <dbReference type="NCBI Taxonomy" id="5599"/>
    <lineage>
        <taxon>Eukaryota</taxon>
        <taxon>Fungi</taxon>
        <taxon>Dikarya</taxon>
        <taxon>Ascomycota</taxon>
        <taxon>Pezizomycotina</taxon>
        <taxon>Dothideomycetes</taxon>
        <taxon>Pleosporomycetidae</taxon>
        <taxon>Pleosporales</taxon>
        <taxon>Pleosporineae</taxon>
        <taxon>Pleosporaceae</taxon>
        <taxon>Alternaria</taxon>
        <taxon>Alternaria sect. Alternaria</taxon>
        <taxon>Alternaria alternata complex</taxon>
    </lineage>
</organism>
<keyword evidence="3" id="KW-1185">Reference proteome</keyword>
<evidence type="ECO:0000256" key="1">
    <source>
        <dbReference type="SAM" id="MobiDB-lite"/>
    </source>
</evidence>
<dbReference type="KEGG" id="aalt:CC77DRAFT_744350"/>
<name>A0A177DSG7_ALTAL</name>
<dbReference type="Proteomes" id="UP000077248">
    <property type="component" value="Unassembled WGS sequence"/>
</dbReference>
<feature type="region of interest" description="Disordered" evidence="1">
    <location>
        <begin position="40"/>
        <end position="82"/>
    </location>
</feature>
<accession>A0A177DSG7</accession>
<reference evidence="2 3" key="1">
    <citation type="submission" date="2016-05" db="EMBL/GenBank/DDBJ databases">
        <title>Comparative analysis of secretome profiles of manganese(II)-oxidizing ascomycete fungi.</title>
        <authorList>
            <consortium name="DOE Joint Genome Institute"/>
            <person name="Zeiner C.A."/>
            <person name="Purvine S.O."/>
            <person name="Zink E.M."/>
            <person name="Wu S."/>
            <person name="Pasa-Tolic L."/>
            <person name="Chaput D.L."/>
            <person name="Haridas S."/>
            <person name="Grigoriev I.V."/>
            <person name="Santelli C.M."/>
            <person name="Hansel C.M."/>
        </authorList>
    </citation>
    <scope>NUCLEOTIDE SEQUENCE [LARGE SCALE GENOMIC DNA]</scope>
    <source>
        <strain evidence="2 3">SRC1lrK2f</strain>
    </source>
</reference>